<feature type="region of interest" description="Disordered" evidence="2">
    <location>
        <begin position="95"/>
        <end position="197"/>
    </location>
</feature>
<accession>A0A8B8A494</accession>
<feature type="compositionally biased region" description="Polar residues" evidence="2">
    <location>
        <begin position="175"/>
        <end position="190"/>
    </location>
</feature>
<dbReference type="SUPFAM" id="SSF55550">
    <property type="entry name" value="SH2 domain"/>
    <property type="match status" value="1"/>
</dbReference>
<keyword evidence="4" id="KW-1185">Reference proteome</keyword>
<gene>
    <name evidence="5" type="primary">LOC111099191</name>
</gene>
<dbReference type="KEGG" id="cvn:111099191"/>
<evidence type="ECO:0000259" key="3">
    <source>
        <dbReference type="PROSITE" id="PS50001"/>
    </source>
</evidence>
<organism evidence="4 5">
    <name type="scientific">Crassostrea virginica</name>
    <name type="common">Eastern oyster</name>
    <dbReference type="NCBI Taxonomy" id="6565"/>
    <lineage>
        <taxon>Eukaryota</taxon>
        <taxon>Metazoa</taxon>
        <taxon>Spiralia</taxon>
        <taxon>Lophotrochozoa</taxon>
        <taxon>Mollusca</taxon>
        <taxon>Bivalvia</taxon>
        <taxon>Autobranchia</taxon>
        <taxon>Pteriomorphia</taxon>
        <taxon>Ostreida</taxon>
        <taxon>Ostreoidea</taxon>
        <taxon>Ostreidae</taxon>
        <taxon>Crassostrea</taxon>
    </lineage>
</organism>
<dbReference type="AlphaFoldDB" id="A0A8B8A494"/>
<evidence type="ECO:0000313" key="4">
    <source>
        <dbReference type="Proteomes" id="UP000694844"/>
    </source>
</evidence>
<dbReference type="InterPro" id="IPR036860">
    <property type="entry name" value="SH2_dom_sf"/>
</dbReference>
<dbReference type="RefSeq" id="XP_022286311.1">
    <property type="nucleotide sequence ID" value="XM_022430603.1"/>
</dbReference>
<feature type="compositionally biased region" description="Polar residues" evidence="2">
    <location>
        <begin position="150"/>
        <end position="167"/>
    </location>
</feature>
<feature type="region of interest" description="Disordered" evidence="2">
    <location>
        <begin position="1"/>
        <end position="50"/>
    </location>
</feature>
<evidence type="ECO:0000313" key="5">
    <source>
        <dbReference type="RefSeq" id="XP_022286311.1"/>
    </source>
</evidence>
<dbReference type="OrthoDB" id="6097814at2759"/>
<dbReference type="GeneID" id="111099191"/>
<feature type="compositionally biased region" description="Polar residues" evidence="2">
    <location>
        <begin position="331"/>
        <end position="343"/>
    </location>
</feature>
<keyword evidence="1" id="KW-0727">SH2 domain</keyword>
<name>A0A8B8A494_CRAVI</name>
<dbReference type="PROSITE" id="PS50001">
    <property type="entry name" value="SH2"/>
    <property type="match status" value="1"/>
</dbReference>
<reference evidence="4" key="1">
    <citation type="submission" date="2024-06" db="UniProtKB">
        <authorList>
            <consortium name="RefSeq"/>
        </authorList>
    </citation>
    <scope>NUCLEOTIDE SEQUENCE [LARGE SCALE GENOMIC DNA]</scope>
</reference>
<dbReference type="InterPro" id="IPR000980">
    <property type="entry name" value="SH2"/>
</dbReference>
<sequence>MENAPGFLPEEIDSGGQNRGGYRSAFEPDMLEELPSSSLPSGIEDDSGYTDETSEIRAGLIDDLLGPSYGSRYKDSGIHIHIGAVHYYRERPTQGLYAGPNPQGYAQHPPQPCHPLSKTYASSPASNLHRHSSAGHIRSTPRPHSDDFETTATQRPNTDTKDVQINIQPEEAEASSANNMPQDSAVTDTSLEGGLSRLRVTKSEQVINGMPSHLEVSMEMDGDESVMWTGELKCVPSVPDLRPRPSAAAPPHRPKSVLYVNSVHIGTQRKPVTSNQGTQEVDYVNYNQPFSKAQPYRVATAGGSDGPQIHWPSTAGASNVMRGPSEHRMSGSFQPSKDLSATSKLGGKNWKSTTNLQEHGQFARANGIGTRCSTFHCIPEGLYLDIEDENEKAHIKECLLTKGKSGNWMIMTLQNHPLNRFCLEVKSQDEVLTFPVMRTNKKKYKIDPSRKGFKCICKLIEFYKKHKLPSCNVNLGTPFPRYLIPPAEAEADCSDEVKLQYAGIRL</sequence>
<feature type="domain" description="SH2" evidence="3">
    <location>
        <begin position="381"/>
        <end position="479"/>
    </location>
</feature>
<evidence type="ECO:0000256" key="1">
    <source>
        <dbReference type="PROSITE-ProRule" id="PRU00191"/>
    </source>
</evidence>
<protein>
    <submittedName>
        <fullName evidence="5">Uncharacterized protein LOC111099191</fullName>
    </submittedName>
</protein>
<proteinExistence type="predicted"/>
<dbReference type="Gene3D" id="3.30.505.10">
    <property type="entry name" value="SH2 domain"/>
    <property type="match status" value="1"/>
</dbReference>
<dbReference type="Proteomes" id="UP000694844">
    <property type="component" value="Chromosome 1"/>
</dbReference>
<evidence type="ECO:0000256" key="2">
    <source>
        <dbReference type="SAM" id="MobiDB-lite"/>
    </source>
</evidence>
<reference evidence="5" key="2">
    <citation type="submission" date="2025-08" db="UniProtKB">
        <authorList>
            <consortium name="RefSeq"/>
        </authorList>
    </citation>
    <scope>IDENTIFICATION</scope>
    <source>
        <tissue evidence="5">Whole sample</tissue>
    </source>
</reference>
<feature type="region of interest" description="Disordered" evidence="2">
    <location>
        <begin position="324"/>
        <end position="349"/>
    </location>
</feature>